<dbReference type="GO" id="GO:0030170">
    <property type="term" value="F:pyridoxal phosphate binding"/>
    <property type="evidence" value="ECO:0007669"/>
    <property type="project" value="InterPro"/>
</dbReference>
<dbReference type="SUPFAM" id="SSF53383">
    <property type="entry name" value="PLP-dependent transferases"/>
    <property type="match status" value="1"/>
</dbReference>
<keyword evidence="4" id="KW-0812">Transmembrane</keyword>
<sequence length="555" mass="60414">MTRSRLSRTRSSQHDEETKQTTTTSSGGTAMRVIVPLQGVVQGRGGLFLGSVIPCALFYFLQLYLRGKHCDDPTDQGDPTRDPNAPSPSGSAGKLAELPGFPRNSSRNLLSPRSPRGPVLLSGRVNEMVKSGDSPYYAGLKKVLEDPYDEAGNPNGVIQLGMDENKLTLDLVEEWFVENAKEAILGGGGGGGGEGEELSISGIAAYQPSHGLMQLKVAVAGFMSQIMENAVSFDPSLMLLTAGANPAIEMLSFCLADSGNAFLVPTPYYPGFDRDVKWRTGVEIIPVPCRSADNFSLSIAALDRGFNQAKKRGLKVRGILISNPSNPVGNLLNRETLYSLLDFAREKNIHIVSNEIFAGSTHGSEEFVSMAELIDSNYLDRDRVHIVYDLSKDLSLSGFRVGVIYSFNNNVLAAAKKLTRFSSVSAPSQHLLVSLLSDTEFVQKSIKNNRVRLQKMYVAFVAGLKQLGIECAKSNGGFSCWADMSELINSYSVKGELELWDKLLNTAKLNVTPGSCCHCIEPGWFQFFFANLTERDIPVVMNRILKIVSVCKASS</sequence>
<dbReference type="EMBL" id="JAPFFM010000017">
    <property type="protein sequence ID" value="KAJ6695570.1"/>
    <property type="molecule type" value="Genomic_DNA"/>
</dbReference>
<proteinExistence type="predicted"/>
<accession>A0A9Q0T073</accession>
<feature type="region of interest" description="Disordered" evidence="3">
    <location>
        <begin position="1"/>
        <end position="27"/>
    </location>
</feature>
<dbReference type="PANTHER" id="PTHR43795:SF85">
    <property type="entry name" value="AMINOTRANSFERASE ACS10-RELATED"/>
    <property type="match status" value="1"/>
</dbReference>
<feature type="transmembrane region" description="Helical" evidence="4">
    <location>
        <begin position="46"/>
        <end position="65"/>
    </location>
</feature>
<dbReference type="GO" id="GO:0006520">
    <property type="term" value="P:amino acid metabolic process"/>
    <property type="evidence" value="ECO:0007669"/>
    <property type="project" value="TreeGrafter"/>
</dbReference>
<keyword evidence="6" id="KW-0032">Aminotransferase</keyword>
<dbReference type="GO" id="GO:0004069">
    <property type="term" value="F:L-aspartate:2-oxoglutarate aminotransferase activity"/>
    <property type="evidence" value="ECO:0007669"/>
    <property type="project" value="TreeGrafter"/>
</dbReference>
<evidence type="ECO:0000256" key="4">
    <source>
        <dbReference type="SAM" id="Phobius"/>
    </source>
</evidence>
<evidence type="ECO:0000256" key="1">
    <source>
        <dbReference type="ARBA" id="ARBA00011738"/>
    </source>
</evidence>
<gene>
    <name evidence="6" type="ORF">OIU74_014643</name>
</gene>
<keyword evidence="6" id="KW-0808">Transferase</keyword>
<organism evidence="6 7">
    <name type="scientific">Salix koriyanagi</name>
    <dbReference type="NCBI Taxonomy" id="2511006"/>
    <lineage>
        <taxon>Eukaryota</taxon>
        <taxon>Viridiplantae</taxon>
        <taxon>Streptophyta</taxon>
        <taxon>Embryophyta</taxon>
        <taxon>Tracheophyta</taxon>
        <taxon>Spermatophyta</taxon>
        <taxon>Magnoliopsida</taxon>
        <taxon>eudicotyledons</taxon>
        <taxon>Gunneridae</taxon>
        <taxon>Pentapetalae</taxon>
        <taxon>rosids</taxon>
        <taxon>fabids</taxon>
        <taxon>Malpighiales</taxon>
        <taxon>Salicaceae</taxon>
        <taxon>Saliceae</taxon>
        <taxon>Salix</taxon>
    </lineage>
</organism>
<dbReference type="InterPro" id="IPR015421">
    <property type="entry name" value="PyrdxlP-dep_Trfase_major"/>
</dbReference>
<feature type="region of interest" description="Disordered" evidence="3">
    <location>
        <begin position="72"/>
        <end position="122"/>
    </location>
</feature>
<dbReference type="CDD" id="cd00609">
    <property type="entry name" value="AAT_like"/>
    <property type="match status" value="1"/>
</dbReference>
<dbReference type="Proteomes" id="UP001151752">
    <property type="component" value="Chromosome 3"/>
</dbReference>
<keyword evidence="4" id="KW-1133">Transmembrane helix</keyword>
<name>A0A9Q0T073_9ROSI</name>
<reference evidence="6" key="2">
    <citation type="journal article" date="2023" name="Int. J. Mol. Sci.">
        <title>De Novo Assembly and Annotation of 11 Diverse Shrub Willow (Salix) Genomes Reveals Novel Gene Organization in Sex-Linked Regions.</title>
        <authorList>
            <person name="Hyden B."/>
            <person name="Feng K."/>
            <person name="Yates T.B."/>
            <person name="Jawdy S."/>
            <person name="Cereghino C."/>
            <person name="Smart L.B."/>
            <person name="Muchero W."/>
        </authorList>
    </citation>
    <scope>NUCLEOTIDE SEQUENCE</scope>
    <source>
        <tissue evidence="6">Shoot tip</tissue>
    </source>
</reference>
<dbReference type="Pfam" id="PF00155">
    <property type="entry name" value="Aminotran_1_2"/>
    <property type="match status" value="1"/>
</dbReference>
<comment type="subunit">
    <text evidence="1">Homodimer.</text>
</comment>
<evidence type="ECO:0000259" key="5">
    <source>
        <dbReference type="Pfam" id="PF00155"/>
    </source>
</evidence>
<dbReference type="InterPro" id="IPR050478">
    <property type="entry name" value="Ethylene_sulfur-biosynth"/>
</dbReference>
<protein>
    <submittedName>
        <fullName evidence="6">BIFUNCTIONAL ASPARTATE AMINOTRANSFERASE AND GLUTAMATE/ASPARTATE-PREPHENATE AMINOTRANSFERASE-RELATED</fullName>
    </submittedName>
</protein>
<dbReference type="Gene3D" id="3.90.1150.10">
    <property type="entry name" value="Aspartate Aminotransferase, domain 1"/>
    <property type="match status" value="1"/>
</dbReference>
<dbReference type="PRINTS" id="PR00753">
    <property type="entry name" value="ACCSYNTHASE"/>
</dbReference>
<reference evidence="6" key="1">
    <citation type="submission" date="2022-11" db="EMBL/GenBank/DDBJ databases">
        <authorList>
            <person name="Hyden B.L."/>
            <person name="Feng K."/>
            <person name="Yates T."/>
            <person name="Jawdy S."/>
            <person name="Smart L.B."/>
            <person name="Muchero W."/>
        </authorList>
    </citation>
    <scope>NUCLEOTIDE SEQUENCE</scope>
    <source>
        <tissue evidence="6">Shoot tip</tissue>
    </source>
</reference>
<feature type="compositionally biased region" description="Low complexity" evidence="3">
    <location>
        <begin position="102"/>
        <end position="118"/>
    </location>
</feature>
<evidence type="ECO:0000313" key="6">
    <source>
        <dbReference type="EMBL" id="KAJ6695570.1"/>
    </source>
</evidence>
<evidence type="ECO:0000256" key="2">
    <source>
        <dbReference type="ARBA" id="ARBA00022898"/>
    </source>
</evidence>
<dbReference type="InterPro" id="IPR015422">
    <property type="entry name" value="PyrdxlP-dep_Trfase_small"/>
</dbReference>
<dbReference type="InterPro" id="IPR015424">
    <property type="entry name" value="PyrdxlP-dep_Trfase"/>
</dbReference>
<dbReference type="PANTHER" id="PTHR43795">
    <property type="entry name" value="BIFUNCTIONAL ASPARTATE AMINOTRANSFERASE AND GLUTAMATE/ASPARTATE-PREPHENATE AMINOTRANSFERASE-RELATED"/>
    <property type="match status" value="1"/>
</dbReference>
<feature type="domain" description="Aminotransferase class I/classII large" evidence="5">
    <location>
        <begin position="159"/>
        <end position="544"/>
    </location>
</feature>
<evidence type="ECO:0000256" key="3">
    <source>
        <dbReference type="SAM" id="MobiDB-lite"/>
    </source>
</evidence>
<dbReference type="GO" id="GO:0008793">
    <property type="term" value="F:aromatic-amino-acid transaminase activity"/>
    <property type="evidence" value="ECO:0007669"/>
    <property type="project" value="TreeGrafter"/>
</dbReference>
<comment type="caution">
    <text evidence="6">The sequence shown here is derived from an EMBL/GenBank/DDBJ whole genome shotgun (WGS) entry which is preliminary data.</text>
</comment>
<dbReference type="Gene3D" id="3.40.640.10">
    <property type="entry name" value="Type I PLP-dependent aspartate aminotransferase-like (Major domain)"/>
    <property type="match status" value="1"/>
</dbReference>
<dbReference type="InterPro" id="IPR004839">
    <property type="entry name" value="Aminotransferase_I/II_large"/>
</dbReference>
<dbReference type="AlphaFoldDB" id="A0A9Q0T073"/>
<keyword evidence="2" id="KW-0663">Pyridoxal phosphate</keyword>
<evidence type="ECO:0000313" key="7">
    <source>
        <dbReference type="Proteomes" id="UP001151752"/>
    </source>
</evidence>
<keyword evidence="4" id="KW-0472">Membrane</keyword>
<keyword evidence="7" id="KW-1185">Reference proteome</keyword>